<dbReference type="Proteomes" id="UP001363010">
    <property type="component" value="Unassembled WGS sequence"/>
</dbReference>
<keyword evidence="2" id="KW-1185">Reference proteome</keyword>
<accession>A0ABU8WAM6</accession>
<evidence type="ECO:0000313" key="2">
    <source>
        <dbReference type="Proteomes" id="UP001363010"/>
    </source>
</evidence>
<reference evidence="1 2" key="1">
    <citation type="submission" date="2024-03" db="EMBL/GenBank/DDBJ databases">
        <title>Novel species of the genus Variovorax.</title>
        <authorList>
            <person name="Liu Q."/>
            <person name="Xin Y.-H."/>
        </authorList>
    </citation>
    <scope>NUCLEOTIDE SEQUENCE [LARGE SCALE GENOMIC DNA]</scope>
    <source>
        <strain evidence="1 2">KACC 18501</strain>
    </source>
</reference>
<evidence type="ECO:0000313" key="1">
    <source>
        <dbReference type="EMBL" id="MEJ8827102.1"/>
    </source>
</evidence>
<proteinExistence type="predicted"/>
<gene>
    <name evidence="1" type="ORF">WKW80_34800</name>
</gene>
<protein>
    <recommendedName>
        <fullName evidence="3">Class II flagellar assembly regulator</fullName>
    </recommendedName>
</protein>
<evidence type="ECO:0008006" key="3">
    <source>
        <dbReference type="Google" id="ProtNLM"/>
    </source>
</evidence>
<dbReference type="EMBL" id="JBBKZV010000051">
    <property type="protein sequence ID" value="MEJ8827102.1"/>
    <property type="molecule type" value="Genomic_DNA"/>
</dbReference>
<comment type="caution">
    <text evidence="1">The sequence shown here is derived from an EMBL/GenBank/DDBJ whole genome shotgun (WGS) entry which is preliminary data.</text>
</comment>
<organism evidence="1 2">
    <name type="scientific">Variovorax humicola</name>
    <dbReference type="NCBI Taxonomy" id="1769758"/>
    <lineage>
        <taxon>Bacteria</taxon>
        <taxon>Pseudomonadati</taxon>
        <taxon>Pseudomonadota</taxon>
        <taxon>Betaproteobacteria</taxon>
        <taxon>Burkholderiales</taxon>
        <taxon>Comamonadaceae</taxon>
        <taxon>Variovorax</taxon>
    </lineage>
</organism>
<sequence length="154" mass="16774">MTKPVDMTPIVHAAPDSRRDAFTPMPHAGGTMLSQTEFATLGARSTIVRFHQGDITGTAGNFSQAGDPVPSEAQPSMSDELAKTVSTRTLILARHFGAGVDREELSRLEILTARLRKLSPRVTEEQIDLQAEMVGMVEDISFRLAATRARLNVE</sequence>
<name>A0ABU8WAM6_9BURK</name>
<dbReference type="RefSeq" id="WP_340368132.1">
    <property type="nucleotide sequence ID" value="NZ_JBBKZV010000051.1"/>
</dbReference>